<feature type="region of interest" description="Disordered" evidence="1">
    <location>
        <begin position="207"/>
        <end position="277"/>
    </location>
</feature>
<gene>
    <name evidence="2" type="ORF">CEXT_374571</name>
</gene>
<name>A0AAV4MZC7_CAEEX</name>
<organism evidence="2 3">
    <name type="scientific">Caerostris extrusa</name>
    <name type="common">Bark spider</name>
    <name type="synonym">Caerostris bankana</name>
    <dbReference type="NCBI Taxonomy" id="172846"/>
    <lineage>
        <taxon>Eukaryota</taxon>
        <taxon>Metazoa</taxon>
        <taxon>Ecdysozoa</taxon>
        <taxon>Arthropoda</taxon>
        <taxon>Chelicerata</taxon>
        <taxon>Arachnida</taxon>
        <taxon>Araneae</taxon>
        <taxon>Araneomorphae</taxon>
        <taxon>Entelegynae</taxon>
        <taxon>Araneoidea</taxon>
        <taxon>Araneidae</taxon>
        <taxon>Caerostris</taxon>
    </lineage>
</organism>
<evidence type="ECO:0000256" key="1">
    <source>
        <dbReference type="SAM" id="MobiDB-lite"/>
    </source>
</evidence>
<dbReference type="Proteomes" id="UP001054945">
    <property type="component" value="Unassembled WGS sequence"/>
</dbReference>
<reference evidence="2 3" key="1">
    <citation type="submission" date="2021-06" db="EMBL/GenBank/DDBJ databases">
        <title>Caerostris extrusa draft genome.</title>
        <authorList>
            <person name="Kono N."/>
            <person name="Arakawa K."/>
        </authorList>
    </citation>
    <scope>NUCLEOTIDE SEQUENCE [LARGE SCALE GENOMIC DNA]</scope>
</reference>
<feature type="compositionally biased region" description="Polar residues" evidence="1">
    <location>
        <begin position="211"/>
        <end position="221"/>
    </location>
</feature>
<dbReference type="EMBL" id="BPLR01020364">
    <property type="protein sequence ID" value="GIX77897.1"/>
    <property type="molecule type" value="Genomic_DNA"/>
</dbReference>
<protein>
    <submittedName>
        <fullName evidence="2">Uncharacterized protein</fullName>
    </submittedName>
</protein>
<accession>A0AAV4MZC7</accession>
<sequence length="413" mass="46693">MDMSMKNRDKLSDETLVIKREKEIIRSCVKEKKKVASPIVQQDAANERKIEGEGKAPTQKKRIPSRISSSSKTNVPKQTNEDHLFAKTKSHRKKRSPSSNRQNSNENLSSDKKSTARKSNSKTSHSATSKEQSPLSTSFTSGYPYTSKLSIILLNRPVLLNCTRNLVGKSKEILMCTSDSIEEVVQNENDLRDDQIVQRLLAKSKPYREQFTPSAPLSSQAPLVEREIQGQDQKKSEHKSRLLGKPNSSCKNQEENEKNRGWQSGRSHPSDEGSEKKLVIRTSSTSTRCSGAPQVRFCDHQVQQLPVAERSWSGSGSEEPRDCERTLQGHRRVGALFKQSTPYCEEWEAAQYDSSLTMPPQRKRARQKERECRIDSSILLTEAEETDRYFTTSARECSMFCSLDLRTSSSDVG</sequence>
<proteinExistence type="predicted"/>
<comment type="caution">
    <text evidence="2">The sequence shown here is derived from an EMBL/GenBank/DDBJ whole genome shotgun (WGS) entry which is preliminary data.</text>
</comment>
<feature type="compositionally biased region" description="Polar residues" evidence="1">
    <location>
        <begin position="121"/>
        <end position="138"/>
    </location>
</feature>
<dbReference type="AlphaFoldDB" id="A0AAV4MZC7"/>
<keyword evidence="3" id="KW-1185">Reference proteome</keyword>
<evidence type="ECO:0000313" key="2">
    <source>
        <dbReference type="EMBL" id="GIX77897.1"/>
    </source>
</evidence>
<feature type="compositionally biased region" description="Basic and acidic residues" evidence="1">
    <location>
        <begin position="268"/>
        <end position="277"/>
    </location>
</feature>
<feature type="compositionally biased region" description="Basic and acidic residues" evidence="1">
    <location>
        <begin position="224"/>
        <end position="235"/>
    </location>
</feature>
<feature type="compositionally biased region" description="Polar residues" evidence="1">
    <location>
        <begin position="97"/>
        <end position="108"/>
    </location>
</feature>
<feature type="compositionally biased region" description="Basic residues" evidence="1">
    <location>
        <begin position="86"/>
        <end position="96"/>
    </location>
</feature>
<feature type="compositionally biased region" description="Basic and acidic residues" evidence="1">
    <location>
        <begin position="45"/>
        <end position="54"/>
    </location>
</feature>
<feature type="region of interest" description="Disordered" evidence="1">
    <location>
        <begin position="29"/>
        <end position="138"/>
    </location>
</feature>
<evidence type="ECO:0000313" key="3">
    <source>
        <dbReference type="Proteomes" id="UP001054945"/>
    </source>
</evidence>